<comment type="function">
    <text evidence="10 12">Specifically methylates the N3 position of the uracil ring of uridine 1498 (m3U1498) in 16S rRNA. Acts on the fully assembled 30S ribosomal subunit.</text>
</comment>
<evidence type="ECO:0000256" key="1">
    <source>
        <dbReference type="ARBA" id="ARBA00004496"/>
    </source>
</evidence>
<evidence type="ECO:0000313" key="16">
    <source>
        <dbReference type="Proteomes" id="UP000681075"/>
    </source>
</evidence>
<dbReference type="Proteomes" id="UP000681075">
    <property type="component" value="Unassembled WGS sequence"/>
</dbReference>
<evidence type="ECO:0000256" key="6">
    <source>
        <dbReference type="ARBA" id="ARBA00022552"/>
    </source>
</evidence>
<dbReference type="GO" id="GO:0005737">
    <property type="term" value="C:cytoplasm"/>
    <property type="evidence" value="ECO:0007669"/>
    <property type="project" value="UniProtKB-SubCell"/>
</dbReference>
<dbReference type="EC" id="2.1.1.193" evidence="3 12"/>
<dbReference type="RefSeq" id="WP_420244357.1">
    <property type="nucleotide sequence ID" value="NZ_BOPV01000001.1"/>
</dbReference>
<dbReference type="GO" id="GO:0070475">
    <property type="term" value="P:rRNA base methylation"/>
    <property type="evidence" value="ECO:0007669"/>
    <property type="project" value="TreeGrafter"/>
</dbReference>
<dbReference type="AlphaFoldDB" id="A0A8S8XGE1"/>
<evidence type="ECO:0000259" key="13">
    <source>
        <dbReference type="Pfam" id="PF04452"/>
    </source>
</evidence>
<dbReference type="NCBIfam" id="TIGR00046">
    <property type="entry name" value="RsmE family RNA methyltransferase"/>
    <property type="match status" value="1"/>
</dbReference>
<reference evidence="15" key="1">
    <citation type="submission" date="2021-02" db="EMBL/GenBank/DDBJ databases">
        <title>Genome sequence of Rhodospirillales sp. strain TMPK1 isolated from soil.</title>
        <authorList>
            <person name="Nakai R."/>
            <person name="Kusada H."/>
            <person name="Tamaki H."/>
        </authorList>
    </citation>
    <scope>NUCLEOTIDE SEQUENCE</scope>
    <source>
        <strain evidence="15">TMPK1</strain>
    </source>
</reference>
<dbReference type="InterPro" id="IPR046887">
    <property type="entry name" value="RsmE_PUA-like"/>
</dbReference>
<gene>
    <name evidence="15" type="ORF">TMPK1_32780</name>
</gene>
<evidence type="ECO:0000256" key="3">
    <source>
        <dbReference type="ARBA" id="ARBA00012328"/>
    </source>
</evidence>
<dbReference type="InterPro" id="IPR046886">
    <property type="entry name" value="RsmE_MTase_dom"/>
</dbReference>
<keyword evidence="16" id="KW-1185">Reference proteome</keyword>
<dbReference type="PANTHER" id="PTHR30027">
    <property type="entry name" value="RIBOSOMAL RNA SMALL SUBUNIT METHYLTRANSFERASE E"/>
    <property type="match status" value="1"/>
</dbReference>
<dbReference type="SUPFAM" id="SSF75217">
    <property type="entry name" value="alpha/beta knot"/>
    <property type="match status" value="1"/>
</dbReference>
<keyword evidence="5 12" id="KW-0963">Cytoplasm</keyword>
<accession>A0A8S8XGE1</accession>
<dbReference type="InterPro" id="IPR015947">
    <property type="entry name" value="PUA-like_sf"/>
</dbReference>
<keyword evidence="7 12" id="KW-0489">Methyltransferase</keyword>
<dbReference type="NCBIfam" id="NF008696">
    <property type="entry name" value="PRK11713.3-5"/>
    <property type="match status" value="1"/>
</dbReference>
<keyword evidence="9 12" id="KW-0949">S-adenosyl-L-methionine</keyword>
<dbReference type="InterPro" id="IPR029028">
    <property type="entry name" value="Alpha/beta_knot_MTases"/>
</dbReference>
<dbReference type="PIRSF" id="PIRSF015601">
    <property type="entry name" value="MTase_slr0722"/>
    <property type="match status" value="1"/>
</dbReference>
<evidence type="ECO:0000256" key="9">
    <source>
        <dbReference type="ARBA" id="ARBA00022691"/>
    </source>
</evidence>
<evidence type="ECO:0000313" key="15">
    <source>
        <dbReference type="EMBL" id="GIL41041.1"/>
    </source>
</evidence>
<evidence type="ECO:0000256" key="10">
    <source>
        <dbReference type="ARBA" id="ARBA00025699"/>
    </source>
</evidence>
<keyword evidence="8 12" id="KW-0808">Transferase</keyword>
<comment type="caution">
    <text evidence="15">The sequence shown here is derived from an EMBL/GenBank/DDBJ whole genome shotgun (WGS) entry which is preliminary data.</text>
</comment>
<feature type="domain" description="Ribosomal RNA small subunit methyltransferase E methyltransferase" evidence="13">
    <location>
        <begin position="87"/>
        <end position="241"/>
    </location>
</feature>
<evidence type="ECO:0000256" key="7">
    <source>
        <dbReference type="ARBA" id="ARBA00022603"/>
    </source>
</evidence>
<comment type="similarity">
    <text evidence="2 12">Belongs to the RNA methyltransferase RsmE family.</text>
</comment>
<name>A0A8S8XGE1_9PROT</name>
<dbReference type="Pfam" id="PF20260">
    <property type="entry name" value="PUA_4"/>
    <property type="match status" value="1"/>
</dbReference>
<dbReference type="CDD" id="cd18084">
    <property type="entry name" value="RsmE-like"/>
    <property type="match status" value="1"/>
</dbReference>
<evidence type="ECO:0000256" key="5">
    <source>
        <dbReference type="ARBA" id="ARBA00022490"/>
    </source>
</evidence>
<evidence type="ECO:0000256" key="11">
    <source>
        <dbReference type="ARBA" id="ARBA00047944"/>
    </source>
</evidence>
<evidence type="ECO:0000256" key="2">
    <source>
        <dbReference type="ARBA" id="ARBA00005528"/>
    </source>
</evidence>
<evidence type="ECO:0000256" key="4">
    <source>
        <dbReference type="ARBA" id="ARBA00013673"/>
    </source>
</evidence>
<dbReference type="SUPFAM" id="SSF88697">
    <property type="entry name" value="PUA domain-like"/>
    <property type="match status" value="1"/>
</dbReference>
<evidence type="ECO:0000256" key="8">
    <source>
        <dbReference type="ARBA" id="ARBA00022679"/>
    </source>
</evidence>
<comment type="subcellular location">
    <subcellularLocation>
        <location evidence="1 12">Cytoplasm</location>
    </subcellularLocation>
</comment>
<organism evidence="15 16">
    <name type="scientific">Roseiterribacter gracilis</name>
    <dbReference type="NCBI Taxonomy" id="2812848"/>
    <lineage>
        <taxon>Bacteria</taxon>
        <taxon>Pseudomonadati</taxon>
        <taxon>Pseudomonadota</taxon>
        <taxon>Alphaproteobacteria</taxon>
        <taxon>Rhodospirillales</taxon>
        <taxon>Roseiterribacteraceae</taxon>
        <taxon>Roseiterribacter</taxon>
    </lineage>
</organism>
<comment type="catalytic activity">
    <reaction evidence="11 12">
        <text>uridine(1498) in 16S rRNA + S-adenosyl-L-methionine = N(3)-methyluridine(1498) in 16S rRNA + S-adenosyl-L-homocysteine + H(+)</text>
        <dbReference type="Rhea" id="RHEA:42920"/>
        <dbReference type="Rhea" id="RHEA-COMP:10283"/>
        <dbReference type="Rhea" id="RHEA-COMP:10284"/>
        <dbReference type="ChEBI" id="CHEBI:15378"/>
        <dbReference type="ChEBI" id="CHEBI:57856"/>
        <dbReference type="ChEBI" id="CHEBI:59789"/>
        <dbReference type="ChEBI" id="CHEBI:65315"/>
        <dbReference type="ChEBI" id="CHEBI:74502"/>
        <dbReference type="EC" id="2.1.1.193"/>
    </reaction>
</comment>
<proteinExistence type="inferred from homology"/>
<dbReference type="PANTHER" id="PTHR30027:SF3">
    <property type="entry name" value="16S RRNA (URACIL(1498)-N(3))-METHYLTRANSFERASE"/>
    <property type="match status" value="1"/>
</dbReference>
<dbReference type="GO" id="GO:0070042">
    <property type="term" value="F:rRNA (uridine-N3-)-methyltransferase activity"/>
    <property type="evidence" value="ECO:0007669"/>
    <property type="project" value="TreeGrafter"/>
</dbReference>
<evidence type="ECO:0000256" key="12">
    <source>
        <dbReference type="PIRNR" id="PIRNR015601"/>
    </source>
</evidence>
<keyword evidence="6 12" id="KW-0698">rRNA processing</keyword>
<protein>
    <recommendedName>
        <fullName evidence="4 12">Ribosomal RNA small subunit methyltransferase E</fullName>
        <ecNumber evidence="3 12">2.1.1.193</ecNumber>
    </recommendedName>
</protein>
<dbReference type="EMBL" id="BOPV01000001">
    <property type="protein sequence ID" value="GIL41041.1"/>
    <property type="molecule type" value="Genomic_DNA"/>
</dbReference>
<dbReference type="Gene3D" id="2.40.240.20">
    <property type="entry name" value="Hypothetical PUA domain-like, domain 1"/>
    <property type="match status" value="1"/>
</dbReference>
<dbReference type="InterPro" id="IPR006700">
    <property type="entry name" value="RsmE"/>
</dbReference>
<dbReference type="Gene3D" id="3.40.1280.10">
    <property type="match status" value="1"/>
</dbReference>
<dbReference type="Pfam" id="PF04452">
    <property type="entry name" value="Methyltrans_RNA"/>
    <property type="match status" value="1"/>
</dbReference>
<feature type="domain" description="Ribosomal RNA small subunit methyltransferase E PUA-like" evidence="14">
    <location>
        <begin position="30"/>
        <end position="74"/>
    </location>
</feature>
<dbReference type="InterPro" id="IPR029026">
    <property type="entry name" value="tRNA_m1G_MTases_N"/>
</dbReference>
<sequence>MDAEPDFDRVKPAARLFVDAPLAANATIELDRDRAHYLQHVLRLSPGATIEVFNGRDGGWACAIESFAKRGAILTAQAQRRAQVSSPDLWLCFAPLKRARIDLVVEKATELGVSRLLPVETRRTVTDRVNLDRLRAIASEAAEQCERLDVPVIDAPVTLPTLLGNWDATRTLHVAAESGAAQPLHVALAPAPCAFLIGPEGGFDPAELDLLRSVPFVVAIGLGPRLLRAETAALAALASWQALRGDGSAADQRPPFRE</sequence>
<evidence type="ECO:0000259" key="14">
    <source>
        <dbReference type="Pfam" id="PF20260"/>
    </source>
</evidence>